<dbReference type="Gene3D" id="2.160.20.10">
    <property type="entry name" value="Single-stranded right-handed beta-helix, Pectin lyase-like"/>
    <property type="match status" value="1"/>
</dbReference>
<protein>
    <recommendedName>
        <fullName evidence="2">Right handed beta helix domain-containing protein</fullName>
    </recommendedName>
</protein>
<keyword evidence="1" id="KW-0812">Transmembrane</keyword>
<comment type="caution">
    <text evidence="3">The sequence shown here is derived from an EMBL/GenBank/DDBJ whole genome shotgun (WGS) entry which is preliminary data.</text>
</comment>
<sequence>MEKQTSSFFSKLMWVLFVAMGFFLGFYAFFADASTWTLPWGATWDNANYLNSGFWNNSPTSGDIVKALYGSGNAWSAYTTNWSGYTSGSCLASGMNVEYVPAWSYTLPLSLSGNTIYVLTGKEYITTWVIDFWNCTALISQSWSTIFSTWQLMTGILTIILKQNTIIDTLAIDWLRDGLGTIHPKNDYGVRYISSNNNTINNIQTSNNTFHGIYLDTSSNNQLNNIQAYNNIRDGIFLNASSNNIINNIQAYNNIRDGINLWASSTYNTLNNIQTYNNTYGIRIQTWSNSTVLNNIQTYNNFWYGIYLNAALNTTLNNFQSYNNITWIYLDPTATWNQYYSTWYLFWNIGNIWWSGENLTWGTWIYAVSVWRATGQLITGKTMSWSYITNPINASGNDLLNWNTWFANILWFRRTWSDTGAILYSIGWMISRQQQPVMYSGTTLITWWIFSAAKFIGSNVNFLSWNVIVSAYTNSSGINATVISAGSMNFRIFGNDITGEKIWISAWSLTTWIFLSGADGQKNIFLQLYTWNTRATHYQTTTILDTIVPTFTWTLASWSTIVSGWYYNTTGITLIFFDTNLSWAIVSGLNIPYYSGTFASGSILTWQWTYKFTVSDLAWNVTGIIFTIDTIAPLLTWASSGVYYTTNRTIIWSDTIAFSGFVLNGIGYTGSSLTITGDGVRMITGYDKAGNFSTGITFIIDKTYPAFTWTLASWSTIISGWYYNTTGITITFMDTYLSWARLSGLNGNAYLNTWFASGTIITTWWTYLFGIYDIVGNTTWMIFTIDTTNPIITGNYPTSGLNITGGNFITFSRSGFDTNISGYILTINSTGYTITGSSSWVTLPNWVYTWNVMITDRAGNTGMSVTLPFMITTPLSGSVTLTGTNIQYNVNPYTKDYASLYLLPNQPCTYTITGNINPLVISWATNGAIIVSPYLAGSDGAKTIYVTFTNTSWEIVTRTVAVYLDTNIPAPLLSSPTSGATVGGAFNLAWSTVIDGGVWLSGYQYFISTTGTFATIIKSGFTASTVTTAAIANAEIWTGGTFYRYVKAIDKLGNVWSSTGQSFNYSGTVDIIPDQFTFNAKTNALLNSVSISNTITITWLSANTPVLASITKWVLYISGNTVPGTTGYVQNGWTVKIELVASSNYSDIVTSKLTIGWISSIYSVTTLSSNGTNYTDIPTNLSNTEKLQIIAIFEALRDLYIWDKQVEFINSLMVMLQSKINGLGTSTDDINNRDVLQYLYDLVNQYRGNVSTNADISSTSWIINNIYTAPNGKRYTITYDSGRRQFTSTNFLTPKYFPTLDVLKYTIDINNPGGSTYLNAKVIQARWGRISIDGTRQTSPYTAPNRKVFYFFKTIEGQYSSYTFGAERYFDSLEWVKEYIYNNNRR</sequence>
<dbReference type="InterPro" id="IPR011050">
    <property type="entry name" value="Pectin_lyase_fold/virulence"/>
</dbReference>
<feature type="domain" description="Right handed beta helix" evidence="2">
    <location>
        <begin position="182"/>
        <end position="318"/>
    </location>
</feature>
<proteinExistence type="predicted"/>
<evidence type="ECO:0000259" key="2">
    <source>
        <dbReference type="Pfam" id="PF13229"/>
    </source>
</evidence>
<organism evidence="3">
    <name type="scientific">uncultured bacterium</name>
    <name type="common">gcode 4</name>
    <dbReference type="NCBI Taxonomy" id="1234023"/>
    <lineage>
        <taxon>Bacteria</taxon>
        <taxon>environmental samples</taxon>
    </lineage>
</organism>
<dbReference type="Pfam" id="PF13229">
    <property type="entry name" value="Beta_helix"/>
    <property type="match status" value="1"/>
</dbReference>
<dbReference type="InterPro" id="IPR006626">
    <property type="entry name" value="PbH1"/>
</dbReference>
<dbReference type="EMBL" id="AMFJ01036104">
    <property type="protein sequence ID" value="EKD25251.1"/>
    <property type="molecule type" value="Genomic_DNA"/>
</dbReference>
<dbReference type="InterPro" id="IPR012334">
    <property type="entry name" value="Pectin_lyas_fold"/>
</dbReference>
<accession>K1XJ99</accession>
<reference evidence="3" key="1">
    <citation type="journal article" date="2012" name="Science">
        <title>Fermentation, hydrogen, and sulfur metabolism in multiple uncultivated bacterial phyla.</title>
        <authorList>
            <person name="Wrighton K.C."/>
            <person name="Thomas B.C."/>
            <person name="Sharon I."/>
            <person name="Miller C.S."/>
            <person name="Castelle C.J."/>
            <person name="VerBerkmoes N.C."/>
            <person name="Wilkins M.J."/>
            <person name="Hettich R.L."/>
            <person name="Lipton M.S."/>
            <person name="Williams K.H."/>
            <person name="Long P.E."/>
            <person name="Banfield J.F."/>
        </authorList>
    </citation>
    <scope>NUCLEOTIDE SEQUENCE [LARGE SCALE GENOMIC DNA]</scope>
</reference>
<keyword evidence="1" id="KW-1133">Transmembrane helix</keyword>
<name>K1XJ99_9BACT</name>
<feature type="transmembrane region" description="Helical" evidence="1">
    <location>
        <begin position="12"/>
        <end position="30"/>
    </location>
</feature>
<gene>
    <name evidence="3" type="ORF">ACD_80C00097G0013</name>
</gene>
<dbReference type="SMART" id="SM00710">
    <property type="entry name" value="PbH1"/>
    <property type="match status" value="5"/>
</dbReference>
<evidence type="ECO:0000313" key="3">
    <source>
        <dbReference type="EMBL" id="EKD25251.1"/>
    </source>
</evidence>
<keyword evidence="1" id="KW-0472">Membrane</keyword>
<evidence type="ECO:0000256" key="1">
    <source>
        <dbReference type="SAM" id="Phobius"/>
    </source>
</evidence>
<dbReference type="InterPro" id="IPR039448">
    <property type="entry name" value="Beta_helix"/>
</dbReference>
<dbReference type="SUPFAM" id="SSF51126">
    <property type="entry name" value="Pectin lyase-like"/>
    <property type="match status" value="1"/>
</dbReference>